<protein>
    <submittedName>
        <fullName evidence="2">Uncharacterized protein</fullName>
    </submittedName>
</protein>
<sequence>MVSRFIDARFVKFDEEGRDESDPGCRDVGMANERPRYSSGKDQGHVGIGAPSFIATVNNDAETRTSVSPWRALTVYYGLETNLRSENCVELSPMVLSRESAIKDAEAYAKLLANARGSETIGRARV</sequence>
<keyword evidence="3" id="KW-1185">Reference proteome</keyword>
<evidence type="ECO:0000256" key="1">
    <source>
        <dbReference type="SAM" id="MobiDB-lite"/>
    </source>
</evidence>
<reference evidence="2" key="1">
    <citation type="submission" date="2021-10" db="EMBL/GenBank/DDBJ databases">
        <title>Melipona bicolor Genome sequencing and assembly.</title>
        <authorList>
            <person name="Araujo N.S."/>
            <person name="Arias M.C."/>
        </authorList>
    </citation>
    <scope>NUCLEOTIDE SEQUENCE</scope>
    <source>
        <strain evidence="2">USP_2M_L1-L4_2017</strain>
        <tissue evidence="2">Whole body</tissue>
    </source>
</reference>
<dbReference type="AlphaFoldDB" id="A0AA40KUI0"/>
<dbReference type="EMBL" id="JAHYIQ010000004">
    <property type="protein sequence ID" value="KAK1133229.1"/>
    <property type="molecule type" value="Genomic_DNA"/>
</dbReference>
<evidence type="ECO:0000313" key="3">
    <source>
        <dbReference type="Proteomes" id="UP001177670"/>
    </source>
</evidence>
<accession>A0AA40KUI0</accession>
<organism evidence="2 3">
    <name type="scientific">Melipona bicolor</name>
    <dbReference type="NCBI Taxonomy" id="60889"/>
    <lineage>
        <taxon>Eukaryota</taxon>
        <taxon>Metazoa</taxon>
        <taxon>Ecdysozoa</taxon>
        <taxon>Arthropoda</taxon>
        <taxon>Hexapoda</taxon>
        <taxon>Insecta</taxon>
        <taxon>Pterygota</taxon>
        <taxon>Neoptera</taxon>
        <taxon>Endopterygota</taxon>
        <taxon>Hymenoptera</taxon>
        <taxon>Apocrita</taxon>
        <taxon>Aculeata</taxon>
        <taxon>Apoidea</taxon>
        <taxon>Anthophila</taxon>
        <taxon>Apidae</taxon>
        <taxon>Melipona</taxon>
    </lineage>
</organism>
<evidence type="ECO:0000313" key="2">
    <source>
        <dbReference type="EMBL" id="KAK1133229.1"/>
    </source>
</evidence>
<name>A0AA40KUI0_9HYME</name>
<gene>
    <name evidence="2" type="ORF">K0M31_014582</name>
</gene>
<dbReference type="Proteomes" id="UP001177670">
    <property type="component" value="Unassembled WGS sequence"/>
</dbReference>
<comment type="caution">
    <text evidence="2">The sequence shown here is derived from an EMBL/GenBank/DDBJ whole genome shotgun (WGS) entry which is preliminary data.</text>
</comment>
<feature type="region of interest" description="Disordered" evidence="1">
    <location>
        <begin position="20"/>
        <end position="44"/>
    </location>
</feature>
<proteinExistence type="predicted"/>